<dbReference type="InterPro" id="IPR016989">
    <property type="entry name" value="Atp1_alphaprobac"/>
</dbReference>
<sequence>MAEDGQEDLEERRKRLANELGALRKGQGGENGKKAETSANDRREMSKGLKLSSEFMAAIFVGFMIGFLLDKFAGTGPWGMIGFLLLGFGAGVLNVLRSVGYVAEPEDRLKKDGK</sequence>
<dbReference type="PIRSF" id="PIRSF032126">
    <property type="entry name" value="F0F1_ATP_synthase_subunit_I"/>
    <property type="match status" value="1"/>
</dbReference>
<keyword evidence="1" id="KW-0406">Ion transport</keyword>
<keyword evidence="1" id="KW-0375">Hydrogen ion transport</keyword>
<name>A0A5C4JT49_9HYPH</name>
<reference evidence="4 5" key="1">
    <citation type="submission" date="2019-05" db="EMBL/GenBank/DDBJ databases">
        <authorList>
            <person name="Lee S.D."/>
        </authorList>
    </citation>
    <scope>NUCLEOTIDE SEQUENCE [LARGE SCALE GENOMIC DNA]</scope>
    <source>
        <strain evidence="4 5">GH2-6</strain>
    </source>
</reference>
<gene>
    <name evidence="4" type="ORF">FF124_05510</name>
</gene>
<protein>
    <recommendedName>
        <fullName evidence="1">ATP synthase protein I</fullName>
    </recommendedName>
</protein>
<accession>A0A5C4JT49</accession>
<keyword evidence="5" id="KW-1185">Reference proteome</keyword>
<feature type="compositionally biased region" description="Basic and acidic residues" evidence="2">
    <location>
        <begin position="31"/>
        <end position="44"/>
    </location>
</feature>
<evidence type="ECO:0000256" key="1">
    <source>
        <dbReference type="PIRNR" id="PIRNR032126"/>
    </source>
</evidence>
<evidence type="ECO:0000256" key="3">
    <source>
        <dbReference type="SAM" id="Phobius"/>
    </source>
</evidence>
<dbReference type="RefSeq" id="WP_138747499.1">
    <property type="nucleotide sequence ID" value="NZ_VCLB01000003.1"/>
</dbReference>
<dbReference type="Proteomes" id="UP000307874">
    <property type="component" value="Unassembled WGS sequence"/>
</dbReference>
<keyword evidence="1" id="KW-0813">Transport</keyword>
<comment type="function">
    <text evidence="1">A possible function for this protein is to guide the assembly of the membrane sector of the ATPase enzyme complex.</text>
</comment>
<keyword evidence="3" id="KW-1133">Transmembrane helix</keyword>
<dbReference type="GO" id="GO:0045259">
    <property type="term" value="C:proton-transporting ATP synthase complex"/>
    <property type="evidence" value="ECO:0007669"/>
    <property type="project" value="UniProtKB-UniRule"/>
</dbReference>
<reference evidence="4 5" key="2">
    <citation type="submission" date="2019-06" db="EMBL/GenBank/DDBJ databases">
        <title>Martelella lutilitoris sp. nov., isolated from a tidal mudflat.</title>
        <authorList>
            <person name="Kim Y.-J."/>
        </authorList>
    </citation>
    <scope>NUCLEOTIDE SEQUENCE [LARGE SCALE GENOMIC DNA]</scope>
    <source>
        <strain evidence="4 5">GH2-6</strain>
    </source>
</reference>
<keyword evidence="1 3" id="KW-0472">Membrane</keyword>
<evidence type="ECO:0000313" key="5">
    <source>
        <dbReference type="Proteomes" id="UP000307874"/>
    </source>
</evidence>
<feature type="region of interest" description="Disordered" evidence="2">
    <location>
        <begin position="19"/>
        <end position="44"/>
    </location>
</feature>
<dbReference type="GO" id="GO:1902600">
    <property type="term" value="P:proton transmembrane transport"/>
    <property type="evidence" value="ECO:0007669"/>
    <property type="project" value="UniProtKB-KW"/>
</dbReference>
<feature type="transmembrane region" description="Helical" evidence="3">
    <location>
        <begin position="81"/>
        <end position="103"/>
    </location>
</feature>
<keyword evidence="3" id="KW-0812">Transmembrane</keyword>
<evidence type="ECO:0000313" key="4">
    <source>
        <dbReference type="EMBL" id="TNB48593.1"/>
    </source>
</evidence>
<evidence type="ECO:0000256" key="2">
    <source>
        <dbReference type="SAM" id="MobiDB-lite"/>
    </source>
</evidence>
<dbReference type="Pfam" id="PF09527">
    <property type="entry name" value="ATPase_gene1"/>
    <property type="match status" value="1"/>
</dbReference>
<comment type="similarity">
    <text evidence="1">Belongs to the bacterial AtpI family.</text>
</comment>
<dbReference type="OrthoDB" id="15401at2"/>
<proteinExistence type="inferred from homology"/>
<organism evidence="4 5">
    <name type="scientific">Martelella lutilitoris</name>
    <dbReference type="NCBI Taxonomy" id="2583532"/>
    <lineage>
        <taxon>Bacteria</taxon>
        <taxon>Pseudomonadati</taxon>
        <taxon>Pseudomonadota</taxon>
        <taxon>Alphaproteobacteria</taxon>
        <taxon>Hyphomicrobiales</taxon>
        <taxon>Aurantimonadaceae</taxon>
        <taxon>Martelella</taxon>
    </lineage>
</organism>
<comment type="caution">
    <text evidence="4">The sequence shown here is derived from an EMBL/GenBank/DDBJ whole genome shotgun (WGS) entry which is preliminary data.</text>
</comment>
<feature type="transmembrane region" description="Helical" evidence="3">
    <location>
        <begin position="51"/>
        <end position="69"/>
    </location>
</feature>
<dbReference type="InterPro" id="IPR032820">
    <property type="entry name" value="ATPase_put"/>
</dbReference>
<dbReference type="EMBL" id="VCLB01000003">
    <property type="protein sequence ID" value="TNB48593.1"/>
    <property type="molecule type" value="Genomic_DNA"/>
</dbReference>
<dbReference type="AlphaFoldDB" id="A0A5C4JT49"/>